<dbReference type="InterPro" id="IPR032675">
    <property type="entry name" value="LRR_dom_sf"/>
</dbReference>
<dbReference type="Gene3D" id="3.80.10.10">
    <property type="entry name" value="Ribonuclease Inhibitor"/>
    <property type="match status" value="1"/>
</dbReference>
<dbReference type="AlphaFoldDB" id="A0A3A4ADX3"/>
<name>A0A3A4ADX3_9ACTN</name>
<evidence type="ECO:0000313" key="2">
    <source>
        <dbReference type="Proteomes" id="UP000265768"/>
    </source>
</evidence>
<organism evidence="1 2">
    <name type="scientific">Bailinhaonella thermotolerans</name>
    <dbReference type="NCBI Taxonomy" id="1070861"/>
    <lineage>
        <taxon>Bacteria</taxon>
        <taxon>Bacillati</taxon>
        <taxon>Actinomycetota</taxon>
        <taxon>Actinomycetes</taxon>
        <taxon>Streptosporangiales</taxon>
        <taxon>Streptosporangiaceae</taxon>
        <taxon>Bailinhaonella</taxon>
    </lineage>
</organism>
<gene>
    <name evidence="1" type="ORF">D5H75_30935</name>
</gene>
<dbReference type="Proteomes" id="UP000265768">
    <property type="component" value="Unassembled WGS sequence"/>
</dbReference>
<comment type="caution">
    <text evidence="1">The sequence shown here is derived from an EMBL/GenBank/DDBJ whole genome shotgun (WGS) entry which is preliminary data.</text>
</comment>
<evidence type="ECO:0000313" key="1">
    <source>
        <dbReference type="EMBL" id="RJL24250.1"/>
    </source>
</evidence>
<sequence length="323" mass="35137">MPHERLDTYFGLPVQQFYREHLEEDEPPAGSDEPGAYAWRLGDAYEDELDEDEDGYDFGKLLEGFAGAVDVGSVRALVIGWWGPGWEENTSEAAVKALAAMAGRMPELRAVFLGEMTSGDSEISWIEHGDVTPLLEAFPRLERLDVRGSSGLRLRPVRHEALRTLRFESGGLPGHVVRAVGECELPALEHLELWLGVANYGGDCSDEDLRGVLAGEGLPALRHLGLQDSERQDEIAALAAAAPVVARLESLSLSMGTLGDEGAEALLSGQPLTHLARLDLSNHYFSEGMAERLRAALPGVELTMTPGTTYDWNVGGRYVEVSE</sequence>
<dbReference type="NCBIfam" id="NF038076">
    <property type="entry name" value="fam_STM4015"/>
    <property type="match status" value="1"/>
</dbReference>
<dbReference type="SUPFAM" id="SSF52047">
    <property type="entry name" value="RNI-like"/>
    <property type="match status" value="1"/>
</dbReference>
<accession>A0A3A4ADX3</accession>
<protein>
    <submittedName>
        <fullName evidence="1">Leucine-rich repeat domain-containing protein</fullName>
    </submittedName>
</protein>
<proteinExistence type="predicted"/>
<reference evidence="1 2" key="1">
    <citation type="submission" date="2018-09" db="EMBL/GenBank/DDBJ databases">
        <title>YIM 75507 draft genome.</title>
        <authorList>
            <person name="Tang S."/>
            <person name="Feng Y."/>
        </authorList>
    </citation>
    <scope>NUCLEOTIDE SEQUENCE [LARGE SCALE GENOMIC DNA]</scope>
    <source>
        <strain evidence="1 2">YIM 75507</strain>
    </source>
</reference>
<dbReference type="EMBL" id="QZEY01000016">
    <property type="protein sequence ID" value="RJL24250.1"/>
    <property type="molecule type" value="Genomic_DNA"/>
</dbReference>
<keyword evidence="2" id="KW-1185">Reference proteome</keyword>
<dbReference type="OrthoDB" id="9781345at2"/>
<dbReference type="RefSeq" id="WP_119930106.1">
    <property type="nucleotide sequence ID" value="NZ_QZEY01000016.1"/>
</dbReference>
<dbReference type="InterPro" id="IPR047722">
    <property type="entry name" value="STM4015-like"/>
</dbReference>